<keyword evidence="3" id="KW-0732">Signal</keyword>
<organism evidence="5 6">
    <name type="scientific">Maribacter chungangensis</name>
    <dbReference type="NCBI Taxonomy" id="1069117"/>
    <lineage>
        <taxon>Bacteria</taxon>
        <taxon>Pseudomonadati</taxon>
        <taxon>Bacteroidota</taxon>
        <taxon>Flavobacteriia</taxon>
        <taxon>Flavobacteriales</taxon>
        <taxon>Flavobacteriaceae</taxon>
        <taxon>Maribacter</taxon>
    </lineage>
</organism>
<dbReference type="InterPro" id="IPR000917">
    <property type="entry name" value="Sulfatase_N"/>
</dbReference>
<dbReference type="InterPro" id="IPR017850">
    <property type="entry name" value="Alkaline_phosphatase_core_sf"/>
</dbReference>
<reference evidence="6" key="1">
    <citation type="journal article" date="2019" name="Int. J. Syst. Evol. Microbiol.">
        <title>The Global Catalogue of Microorganisms (GCM) 10K type strain sequencing project: providing services to taxonomists for standard genome sequencing and annotation.</title>
        <authorList>
            <consortium name="The Broad Institute Genomics Platform"/>
            <consortium name="The Broad Institute Genome Sequencing Center for Infectious Disease"/>
            <person name="Wu L."/>
            <person name="Ma J."/>
        </authorList>
    </citation>
    <scope>NUCLEOTIDE SEQUENCE [LARGE SCALE GENOMIC DNA]</scope>
    <source>
        <strain evidence="6">CCUG 61948</strain>
    </source>
</reference>
<evidence type="ECO:0000313" key="5">
    <source>
        <dbReference type="EMBL" id="MFD0799400.1"/>
    </source>
</evidence>
<dbReference type="CDD" id="cd16145">
    <property type="entry name" value="ARS_like"/>
    <property type="match status" value="1"/>
</dbReference>
<dbReference type="EMBL" id="JBHTHY010000024">
    <property type="protein sequence ID" value="MFD0799400.1"/>
    <property type="molecule type" value="Genomic_DNA"/>
</dbReference>
<dbReference type="PANTHER" id="PTHR43751:SF3">
    <property type="entry name" value="SULFATASE N-TERMINAL DOMAIN-CONTAINING PROTEIN"/>
    <property type="match status" value="1"/>
</dbReference>
<evidence type="ECO:0000256" key="3">
    <source>
        <dbReference type="SAM" id="SignalP"/>
    </source>
</evidence>
<comment type="similarity">
    <text evidence="1">Belongs to the sulfatase family.</text>
</comment>
<dbReference type="Pfam" id="PF00884">
    <property type="entry name" value="Sulfatase"/>
    <property type="match status" value="1"/>
</dbReference>
<dbReference type="SUPFAM" id="SSF53649">
    <property type="entry name" value="Alkaline phosphatase-like"/>
    <property type="match status" value="1"/>
</dbReference>
<protein>
    <submittedName>
        <fullName evidence="5">Arylsulfatase</fullName>
    </submittedName>
</protein>
<feature type="domain" description="Sulfatase N-terminal" evidence="4">
    <location>
        <begin position="35"/>
        <end position="409"/>
    </location>
</feature>
<keyword evidence="2" id="KW-0378">Hydrolase</keyword>
<gene>
    <name evidence="5" type="ORF">ACFQZJ_18150</name>
</gene>
<evidence type="ECO:0000259" key="4">
    <source>
        <dbReference type="Pfam" id="PF00884"/>
    </source>
</evidence>
<dbReference type="InterPro" id="IPR052701">
    <property type="entry name" value="GAG_Ulvan_Degrading_Sulfatases"/>
</dbReference>
<feature type="signal peptide" evidence="3">
    <location>
        <begin position="1"/>
        <end position="18"/>
    </location>
</feature>
<proteinExistence type="inferred from homology"/>
<evidence type="ECO:0000256" key="1">
    <source>
        <dbReference type="ARBA" id="ARBA00008779"/>
    </source>
</evidence>
<dbReference type="PROSITE" id="PS00523">
    <property type="entry name" value="SULFATASE_1"/>
    <property type="match status" value="1"/>
</dbReference>
<dbReference type="Proteomes" id="UP001597012">
    <property type="component" value="Unassembled WGS sequence"/>
</dbReference>
<evidence type="ECO:0000313" key="6">
    <source>
        <dbReference type="Proteomes" id="UP001597012"/>
    </source>
</evidence>
<name>A0ABW3B8J7_9FLAO</name>
<accession>A0ABW3B8J7</accession>
<dbReference type="RefSeq" id="WP_379936376.1">
    <property type="nucleotide sequence ID" value="NZ_JBHTHY010000024.1"/>
</dbReference>
<dbReference type="InterPro" id="IPR024607">
    <property type="entry name" value="Sulfatase_CS"/>
</dbReference>
<comment type="caution">
    <text evidence="5">The sequence shown here is derived from an EMBL/GenBank/DDBJ whole genome shotgun (WGS) entry which is preliminary data.</text>
</comment>
<feature type="chain" id="PRO_5046597021" evidence="3">
    <location>
        <begin position="19"/>
        <end position="525"/>
    </location>
</feature>
<dbReference type="PANTHER" id="PTHR43751">
    <property type="entry name" value="SULFATASE"/>
    <property type="match status" value="1"/>
</dbReference>
<dbReference type="PROSITE" id="PS51257">
    <property type="entry name" value="PROKAR_LIPOPROTEIN"/>
    <property type="match status" value="1"/>
</dbReference>
<keyword evidence="6" id="KW-1185">Reference proteome</keyword>
<dbReference type="Gene3D" id="3.40.720.10">
    <property type="entry name" value="Alkaline Phosphatase, subunit A"/>
    <property type="match status" value="1"/>
</dbReference>
<sequence>MMHALKHLLLLPTLIAMASCGEKEAAPSDTEPTKPNIIYILADDLGYGELGVFGQEKIETPHIDALAKQGMLFTQHYTSAPVCAPARYMFLTGKHSGNAYIRGNHEWRERGNVWDYREMAKDSTLEGQHPMPKETVTLAHRLQKVGYTTGLVGKWGLGAPHTYSVPNEMGFDFFYGYNGQRQAHTYYPLHLYKNKNRVHLQNDTIAPHTAFPMELDSLDPRSYAQFTQPEYAPDLMFKEIASFVSAQEHKPFFLYWATPIPHVAIQAPQRWVDYYVDKFGDEAPYLATKKGYFPHRYPRAGYAAMISYLDENVGKLVQQLKDQGIYENTLIVFTSDNGPSFNGGADPEWFNSAGEFQEGFGKGKGFVYEGGIRVPTFFTWPARVKPGSESDHLSVHYDMLATFGEITGYDVPKDTDGISLLPTLLGLENQQKHEFLYWEFPEYGGQVAIRMGDWKVVRQHLKSKEQPTLELYDMANDPTETRNVAKEHPEILEKAAIIFQQEHSKPGLERFQIPLLEEGLLGERE</sequence>
<dbReference type="Gene3D" id="3.30.1120.10">
    <property type="match status" value="1"/>
</dbReference>
<evidence type="ECO:0000256" key="2">
    <source>
        <dbReference type="ARBA" id="ARBA00022801"/>
    </source>
</evidence>